<feature type="region of interest" description="Disordered" evidence="1">
    <location>
        <begin position="393"/>
        <end position="412"/>
    </location>
</feature>
<protein>
    <recommendedName>
        <fullName evidence="4">Fibrobacter succinogenes major paralogous domain-containing protein</fullName>
    </recommendedName>
</protein>
<evidence type="ECO:0000313" key="3">
    <source>
        <dbReference type="Proteomes" id="UP000190848"/>
    </source>
</evidence>
<dbReference type="Proteomes" id="UP000190848">
    <property type="component" value="Chromosome"/>
</dbReference>
<feature type="compositionally biased region" description="Polar residues" evidence="1">
    <location>
        <begin position="393"/>
        <end position="404"/>
    </location>
</feature>
<dbReference type="AlphaFoldDB" id="A0AAU8UYB3"/>
<organism evidence="2 3">
    <name type="scientific">Elizabethkingia anophelis</name>
    <dbReference type="NCBI Taxonomy" id="1117645"/>
    <lineage>
        <taxon>Bacteria</taxon>
        <taxon>Pseudomonadati</taxon>
        <taxon>Bacteroidota</taxon>
        <taxon>Flavobacteriia</taxon>
        <taxon>Flavobacteriales</taxon>
        <taxon>Weeksellaceae</taxon>
        <taxon>Elizabethkingia</taxon>
    </lineage>
</organism>
<name>A0AAU8UYB3_9FLAO</name>
<dbReference type="EMBL" id="CP016374">
    <property type="protein sequence ID" value="AQX02829.1"/>
    <property type="molecule type" value="Genomic_DNA"/>
</dbReference>
<sequence>MKIKKTNIRLVYSLLIGLISALFSLSGCRSSETEHKLSEAIAVIKVNVSSIEFDTSVNLHASILKGSLAGSNIRKSQINFNKDFDLVTEVVPALPESNVKNRTQAILKKEAVSEIKDLTTDIKYKLVIYNNDGSYVTERDYIRGQESATQALNLNGGSTYTFVVYSINSKSMLPPISFNDSNNKTLATSFVGISGNNDFMYYKTDMQVFGDKENNLNIVLKHKLSQVTTTIDASQTGYNITSVAATFSPFINFATMVLADGSTIMGSGTPGSINVMFPTPIDNQIITADPTIINATSTAGSLTIENITVGPLSASNLVAFTDLVFAQGTKYDVKFTLVPKDIALVHEGFAAVRINGDIWLRHNLDSGGDPDIPSQSIAGGYYQFGRKSSVASGTATSTNSNWNGTPAPASAWNSGTEANPIKTANDPCPSKYRVPTRTEIQALIDNTVSSQIGPWSSTNRYSSALVLTSKRNKSIKLTFPTQGWFTYVGLANPPFTPGALNNSGTFVGIWSSLGGSGISYLRSWSSNGAAHIVDTTNNNNKEFSLNVRCIAE</sequence>
<evidence type="ECO:0000256" key="1">
    <source>
        <dbReference type="SAM" id="MobiDB-lite"/>
    </source>
</evidence>
<evidence type="ECO:0000313" key="2">
    <source>
        <dbReference type="EMBL" id="AQX02829.1"/>
    </source>
</evidence>
<accession>A0AAU8UYB3</accession>
<gene>
    <name evidence="2" type="ORF">BBD32_15860</name>
</gene>
<reference evidence="2 3" key="1">
    <citation type="submission" date="2016-07" db="EMBL/GenBank/DDBJ databases">
        <title>Revisiting the taxonomy of the Elizabethkingia Genus using Whole-Genome Sequencing, Optical Mapping, and MALDI-TOF, along with proposal of three novel Elizabethkingia species: Elizabethkingia bruuniana sp. nov., Elizabethkingia ursingii sp. nov., and Elizabethkingia occulta sp. nov.</title>
        <authorList>
            <person name="Nicholson A.C."/>
        </authorList>
    </citation>
    <scope>NUCLEOTIDE SEQUENCE [LARGE SCALE GENOMIC DNA]</scope>
    <source>
        <strain evidence="2 3">F3201</strain>
    </source>
</reference>
<proteinExistence type="predicted"/>
<dbReference type="RefSeq" id="WP_078396577.1">
    <property type="nucleotide sequence ID" value="NZ_CP016374.1"/>
</dbReference>
<evidence type="ECO:0008006" key="4">
    <source>
        <dbReference type="Google" id="ProtNLM"/>
    </source>
</evidence>
<dbReference type="PROSITE" id="PS51257">
    <property type="entry name" value="PROKAR_LIPOPROTEIN"/>
    <property type="match status" value="1"/>
</dbReference>